<proteinExistence type="inferred from homology"/>
<evidence type="ECO:0000256" key="4">
    <source>
        <dbReference type="ARBA" id="ARBA00022475"/>
    </source>
</evidence>
<evidence type="ECO:0000256" key="1">
    <source>
        <dbReference type="ARBA" id="ARBA00004651"/>
    </source>
</evidence>
<keyword evidence="10" id="KW-1185">Reference proteome</keyword>
<keyword evidence="3" id="KW-0813">Transport</keyword>
<reference evidence="9" key="1">
    <citation type="submission" date="2023-06" db="EMBL/GenBank/DDBJ databases">
        <title>Sysu t00192.</title>
        <authorList>
            <person name="Gao L."/>
            <person name="Fang B.-Z."/>
            <person name="Li W.-J."/>
        </authorList>
    </citation>
    <scope>NUCLEOTIDE SEQUENCE</scope>
    <source>
        <strain evidence="9">SYSU T00192</strain>
    </source>
</reference>
<dbReference type="PANTHER" id="PTHR31686:SF1">
    <property type="entry name" value="SULFITE EFFLUX PUMP SSU1"/>
    <property type="match status" value="1"/>
</dbReference>
<comment type="similarity">
    <text evidence="2">Belongs to the tellurite-resistance/dicarboxylate transporter (TDT) family.</text>
</comment>
<organism evidence="9 10">
    <name type="scientific">Demequina litoralis</name>
    <dbReference type="NCBI Taxonomy" id="3051660"/>
    <lineage>
        <taxon>Bacteria</taxon>
        <taxon>Bacillati</taxon>
        <taxon>Actinomycetota</taxon>
        <taxon>Actinomycetes</taxon>
        <taxon>Micrococcales</taxon>
        <taxon>Demequinaceae</taxon>
        <taxon>Demequina</taxon>
    </lineage>
</organism>
<evidence type="ECO:0000256" key="3">
    <source>
        <dbReference type="ARBA" id="ARBA00022448"/>
    </source>
</evidence>
<keyword evidence="6 8" id="KW-1133">Transmembrane helix</keyword>
<dbReference type="InterPro" id="IPR004695">
    <property type="entry name" value="SLAC1/Mae1/Ssu1/TehA"/>
</dbReference>
<feature type="transmembrane region" description="Helical" evidence="8">
    <location>
        <begin position="12"/>
        <end position="30"/>
    </location>
</feature>
<feature type="transmembrane region" description="Helical" evidence="8">
    <location>
        <begin position="289"/>
        <end position="309"/>
    </location>
</feature>
<gene>
    <name evidence="9" type="ORF">QQX09_01990</name>
</gene>
<comment type="caution">
    <text evidence="9">The sequence shown here is derived from an EMBL/GenBank/DDBJ whole genome shotgun (WGS) entry which is preliminary data.</text>
</comment>
<sequence>MARSRIVPVPPNWFAVVMGTSIVATAAHSLPVRLPGLDALAWAFWTLAGLALVAAVVATAAHLRADRGALRAYLDDPAVAPFYGAPAMALLAYGAATLLVAQPLLGHATVVVDGALWAAGTALGLATAVGVPALAFTRHRVGVDAASGAWLMPVVPPMVSAATGALLLPHLDGAAAQTMALACYAMVGASGLAALVLITQVWSRLAHHQRGAAVAVPTLWIVLGPLGQSVTAVGLLADHAGPALGVSDRALIVAALLVGVPVMGFALLWLAIAGAVTAMTAREGLPFSLAFWAFTFPVGTMVTGASSLAAHTGAVALDVLAAALFALLLAGWGVAAAGTVRAVRPQRAVSDVRAGPARATAGR</sequence>
<dbReference type="Gene3D" id="1.50.10.150">
    <property type="entry name" value="Voltage-dependent anion channel"/>
    <property type="match status" value="1"/>
</dbReference>
<dbReference type="PANTHER" id="PTHR31686">
    <property type="match status" value="1"/>
</dbReference>
<dbReference type="EMBL" id="JAUHPW010000001">
    <property type="protein sequence ID" value="MDN4474618.1"/>
    <property type="molecule type" value="Genomic_DNA"/>
</dbReference>
<feature type="transmembrane region" description="Helical" evidence="8">
    <location>
        <begin position="148"/>
        <end position="168"/>
    </location>
</feature>
<comment type="subcellular location">
    <subcellularLocation>
        <location evidence="1">Cell membrane</location>
        <topology evidence="1">Multi-pass membrane protein</topology>
    </subcellularLocation>
</comment>
<feature type="transmembrane region" description="Helical" evidence="8">
    <location>
        <begin position="211"/>
        <end position="230"/>
    </location>
</feature>
<keyword evidence="5 8" id="KW-0812">Transmembrane</keyword>
<accession>A0ABT8G653</accession>
<dbReference type="InterPro" id="IPR051629">
    <property type="entry name" value="Sulfite_efflux_TDT"/>
</dbReference>
<feature type="transmembrane region" description="Helical" evidence="8">
    <location>
        <begin position="174"/>
        <end position="199"/>
    </location>
</feature>
<evidence type="ECO:0000256" key="5">
    <source>
        <dbReference type="ARBA" id="ARBA00022692"/>
    </source>
</evidence>
<feature type="transmembrane region" description="Helical" evidence="8">
    <location>
        <begin position="250"/>
        <end position="277"/>
    </location>
</feature>
<feature type="transmembrane region" description="Helical" evidence="8">
    <location>
        <begin position="315"/>
        <end position="337"/>
    </location>
</feature>
<keyword evidence="7 8" id="KW-0472">Membrane</keyword>
<evidence type="ECO:0000256" key="8">
    <source>
        <dbReference type="SAM" id="Phobius"/>
    </source>
</evidence>
<evidence type="ECO:0000256" key="2">
    <source>
        <dbReference type="ARBA" id="ARBA00008566"/>
    </source>
</evidence>
<feature type="transmembrane region" description="Helical" evidence="8">
    <location>
        <begin position="42"/>
        <end position="61"/>
    </location>
</feature>
<dbReference type="RefSeq" id="WP_301131018.1">
    <property type="nucleotide sequence ID" value="NZ_JAUHPW010000001.1"/>
</dbReference>
<feature type="transmembrane region" description="Helical" evidence="8">
    <location>
        <begin position="82"/>
        <end position="102"/>
    </location>
</feature>
<evidence type="ECO:0000256" key="7">
    <source>
        <dbReference type="ARBA" id="ARBA00023136"/>
    </source>
</evidence>
<name>A0ABT8G653_9MICO</name>
<keyword evidence="4" id="KW-1003">Cell membrane</keyword>
<protein>
    <submittedName>
        <fullName evidence="9">C4-dicarboxylate ABC transporter</fullName>
    </submittedName>
</protein>
<evidence type="ECO:0000313" key="10">
    <source>
        <dbReference type="Proteomes" id="UP001172728"/>
    </source>
</evidence>
<evidence type="ECO:0000256" key="6">
    <source>
        <dbReference type="ARBA" id="ARBA00022989"/>
    </source>
</evidence>
<feature type="transmembrane region" description="Helical" evidence="8">
    <location>
        <begin position="114"/>
        <end position="136"/>
    </location>
</feature>
<dbReference type="Pfam" id="PF03595">
    <property type="entry name" value="SLAC1"/>
    <property type="match status" value="1"/>
</dbReference>
<evidence type="ECO:0000313" key="9">
    <source>
        <dbReference type="EMBL" id="MDN4474618.1"/>
    </source>
</evidence>
<dbReference type="Proteomes" id="UP001172728">
    <property type="component" value="Unassembled WGS sequence"/>
</dbReference>
<dbReference type="InterPro" id="IPR038665">
    <property type="entry name" value="Voltage-dep_anion_channel_sf"/>
</dbReference>